<dbReference type="AlphaFoldDB" id="A0A538SW21"/>
<sequence length="263" mass="27916">MCTLILGLGVLGPGSLLLGANRDESPERPSADPGVLFRAPRVVGGRDLVSGGTWLAVREARFVTALMNRRPVAGDKRDPATLRSRGMLCLDAAARGAPGGEGHRGSSADSHLDLALRLVKRDPYAPCTLVGVGVDGEAWALQAGPGEPVVHAIPRGWHVITHRDVDDPSEPRTKWLLGEIGERRPWSVDEAFGLIVGYLRSHGEGGTPPVCLHRDGFPTVSSSMLALGMSGGPRYLHAPGPPCVTEYRDYSSLLEIGGDEGDR</sequence>
<dbReference type="InterPro" id="IPR008551">
    <property type="entry name" value="TANGO2"/>
</dbReference>
<reference evidence="1 2" key="1">
    <citation type="journal article" date="2019" name="Nat. Microbiol.">
        <title>Mediterranean grassland soil C-N compound turnover is dependent on rainfall and depth, and is mediated by genomically divergent microorganisms.</title>
        <authorList>
            <person name="Diamond S."/>
            <person name="Andeer P.F."/>
            <person name="Li Z."/>
            <person name="Crits-Christoph A."/>
            <person name="Burstein D."/>
            <person name="Anantharaman K."/>
            <person name="Lane K.R."/>
            <person name="Thomas B.C."/>
            <person name="Pan C."/>
            <person name="Northen T.R."/>
            <person name="Banfield J.F."/>
        </authorList>
    </citation>
    <scope>NUCLEOTIDE SEQUENCE [LARGE SCALE GENOMIC DNA]</scope>
    <source>
        <strain evidence="1">WS_4</strain>
    </source>
</reference>
<proteinExistence type="predicted"/>
<evidence type="ECO:0000313" key="1">
    <source>
        <dbReference type="EMBL" id="TMQ55587.1"/>
    </source>
</evidence>
<dbReference type="Proteomes" id="UP000319829">
    <property type="component" value="Unassembled WGS sequence"/>
</dbReference>
<dbReference type="EMBL" id="VBOU01000019">
    <property type="protein sequence ID" value="TMQ55587.1"/>
    <property type="molecule type" value="Genomic_DNA"/>
</dbReference>
<accession>A0A538SW21</accession>
<name>A0A538SW21_UNCEI</name>
<dbReference type="Pfam" id="PF05742">
    <property type="entry name" value="TANGO2"/>
    <property type="match status" value="1"/>
</dbReference>
<comment type="caution">
    <text evidence="1">The sequence shown here is derived from an EMBL/GenBank/DDBJ whole genome shotgun (WGS) entry which is preliminary data.</text>
</comment>
<protein>
    <submittedName>
        <fullName evidence="1">NRDE family protein</fullName>
    </submittedName>
</protein>
<organism evidence="1 2">
    <name type="scientific">Eiseniibacteriota bacterium</name>
    <dbReference type="NCBI Taxonomy" id="2212470"/>
    <lineage>
        <taxon>Bacteria</taxon>
        <taxon>Candidatus Eiseniibacteriota</taxon>
    </lineage>
</organism>
<evidence type="ECO:0000313" key="2">
    <source>
        <dbReference type="Proteomes" id="UP000319829"/>
    </source>
</evidence>
<gene>
    <name evidence="1" type="ORF">E6K74_02795</name>
</gene>